<dbReference type="InterPro" id="IPR036398">
    <property type="entry name" value="CA_dom_sf"/>
</dbReference>
<evidence type="ECO:0000259" key="1">
    <source>
        <dbReference type="PROSITE" id="PS51144"/>
    </source>
</evidence>
<dbReference type="SUPFAM" id="SSF51069">
    <property type="entry name" value="Carbonic anhydrase"/>
    <property type="match status" value="1"/>
</dbReference>
<dbReference type="Gene3D" id="3.10.200.10">
    <property type="entry name" value="Alpha carbonic anhydrase"/>
    <property type="match status" value="1"/>
</dbReference>
<feature type="non-terminal residue" evidence="2">
    <location>
        <position position="1"/>
    </location>
</feature>
<dbReference type="AlphaFoldDB" id="X0XB05"/>
<gene>
    <name evidence="2" type="ORF">S01H1_65871</name>
</gene>
<accession>X0XB05</accession>
<proteinExistence type="predicted"/>
<dbReference type="PROSITE" id="PS51144">
    <property type="entry name" value="ALPHA_CA_2"/>
    <property type="match status" value="1"/>
</dbReference>
<sequence>GVTNVLFNDVKYNVKEIKVFRPSLHTYNGNKAVAEMIIVHTGIYGNLLVCIPFKVGSGSHPFISALCSNGPCASEGSKTINVSDFNLGNIIPKSEYYSYSGTLPYGKCDGTYNFVVFDVNKGYISTSATDLNNLTTLISKNAIKVRAGPVFYNKQGTTQNAFDGGGEIYIDCQPTGNDGEEIFIKPRKVPIDSNTSDNSTDVFDMLQSNGAQIGMGIAAFIAVYYIGEKILKKIAPEHV</sequence>
<evidence type="ECO:0000313" key="2">
    <source>
        <dbReference type="EMBL" id="GAG40260.1"/>
    </source>
</evidence>
<comment type="caution">
    <text evidence="2">The sequence shown here is derived from an EMBL/GenBank/DDBJ whole genome shotgun (WGS) entry which is preliminary data.</text>
</comment>
<feature type="domain" description="Alpha-carbonic anhydrase" evidence="1">
    <location>
        <begin position="1"/>
        <end position="166"/>
    </location>
</feature>
<name>X0XB05_9ZZZZ</name>
<reference evidence="2" key="1">
    <citation type="journal article" date="2014" name="Front. Microbiol.">
        <title>High frequency of phylogenetically diverse reductive dehalogenase-homologous genes in deep subseafloor sedimentary metagenomes.</title>
        <authorList>
            <person name="Kawai M."/>
            <person name="Futagami T."/>
            <person name="Toyoda A."/>
            <person name="Takaki Y."/>
            <person name="Nishi S."/>
            <person name="Hori S."/>
            <person name="Arai W."/>
            <person name="Tsubouchi T."/>
            <person name="Morono Y."/>
            <person name="Uchiyama I."/>
            <person name="Ito T."/>
            <person name="Fujiyama A."/>
            <person name="Inagaki F."/>
            <person name="Takami H."/>
        </authorList>
    </citation>
    <scope>NUCLEOTIDE SEQUENCE</scope>
    <source>
        <strain evidence="2">Expedition CK06-06</strain>
    </source>
</reference>
<dbReference type="InterPro" id="IPR001148">
    <property type="entry name" value="CA_dom"/>
</dbReference>
<organism evidence="2">
    <name type="scientific">marine sediment metagenome</name>
    <dbReference type="NCBI Taxonomy" id="412755"/>
    <lineage>
        <taxon>unclassified sequences</taxon>
        <taxon>metagenomes</taxon>
        <taxon>ecological metagenomes</taxon>
    </lineage>
</organism>
<protein>
    <recommendedName>
        <fullName evidence="1">Alpha-carbonic anhydrase domain-containing protein</fullName>
    </recommendedName>
</protein>
<dbReference type="EMBL" id="BARS01043515">
    <property type="protein sequence ID" value="GAG40260.1"/>
    <property type="molecule type" value="Genomic_DNA"/>
</dbReference>